<evidence type="ECO:0000256" key="1">
    <source>
        <dbReference type="SAM" id="Phobius"/>
    </source>
</evidence>
<evidence type="ECO:0000313" key="3">
    <source>
        <dbReference type="Proteomes" id="UP000001935"/>
    </source>
</evidence>
<keyword evidence="1" id="KW-0812">Transmembrane</keyword>
<keyword evidence="1" id="KW-0472">Membrane</keyword>
<dbReference type="RefSeq" id="WP_011421856.1">
    <property type="nucleotide sequence ID" value="NC_007760.1"/>
</dbReference>
<dbReference type="EMBL" id="CP000251">
    <property type="protein sequence ID" value="ABC82574.1"/>
    <property type="molecule type" value="Genomic_DNA"/>
</dbReference>
<name>Q2ILP5_ANADE</name>
<dbReference type="DNASU" id="3890305"/>
<evidence type="ECO:0000313" key="2">
    <source>
        <dbReference type="EMBL" id="ABC82574.1"/>
    </source>
</evidence>
<dbReference type="HOGENOM" id="CLU_2566350_0_0_7"/>
<dbReference type="AlphaFoldDB" id="Q2ILP5"/>
<sequence>MSSLAQREERSSDGREPARAWAVTIVVLGLLLVIWPFVRTPPLPIAPAYAHLLGAWLGAVVALAAMARALRPHRRRGPPDA</sequence>
<organism evidence="2 3">
    <name type="scientific">Anaeromyxobacter dehalogenans (strain 2CP-C)</name>
    <dbReference type="NCBI Taxonomy" id="290397"/>
    <lineage>
        <taxon>Bacteria</taxon>
        <taxon>Pseudomonadati</taxon>
        <taxon>Myxococcota</taxon>
        <taxon>Myxococcia</taxon>
        <taxon>Myxococcales</taxon>
        <taxon>Cystobacterineae</taxon>
        <taxon>Anaeromyxobacteraceae</taxon>
        <taxon>Anaeromyxobacter</taxon>
    </lineage>
</organism>
<feature type="transmembrane region" description="Helical" evidence="1">
    <location>
        <begin position="20"/>
        <end position="38"/>
    </location>
</feature>
<accession>Q2ILP5</accession>
<protein>
    <submittedName>
        <fullName evidence="2">Uncharacterized protein</fullName>
    </submittedName>
</protein>
<reference evidence="2 3" key="1">
    <citation type="submission" date="2006-01" db="EMBL/GenBank/DDBJ databases">
        <title>Complete sequence of Anaeromyxobacter dehalogenans 2CP-C.</title>
        <authorList>
            <consortium name="US DOE Joint Genome Institute"/>
            <person name="Copeland A."/>
            <person name="Lucas S."/>
            <person name="Lapidus A."/>
            <person name="Barry K."/>
            <person name="Detter J.C."/>
            <person name="Glavina T."/>
            <person name="Hammon N."/>
            <person name="Israni S."/>
            <person name="Pitluck S."/>
            <person name="Brettin T."/>
            <person name="Bruce D."/>
            <person name="Han C."/>
            <person name="Tapia R."/>
            <person name="Gilna P."/>
            <person name="Kiss H."/>
            <person name="Schmutz J."/>
            <person name="Larimer F."/>
            <person name="Land M."/>
            <person name="Kyrpides N."/>
            <person name="Anderson I."/>
            <person name="Sanford R.A."/>
            <person name="Ritalahti K.M."/>
            <person name="Thomas H.S."/>
            <person name="Kirby J.R."/>
            <person name="Zhulin I.B."/>
            <person name="Loeffler F.E."/>
            <person name="Richardson P."/>
        </authorList>
    </citation>
    <scope>NUCLEOTIDE SEQUENCE [LARGE SCALE GENOMIC DNA]</scope>
    <source>
        <strain evidence="2 3">2CP-C</strain>
    </source>
</reference>
<feature type="transmembrane region" description="Helical" evidence="1">
    <location>
        <begin position="50"/>
        <end position="70"/>
    </location>
</feature>
<dbReference type="KEGG" id="ade:Adeh_2804"/>
<dbReference type="Proteomes" id="UP000001935">
    <property type="component" value="Chromosome"/>
</dbReference>
<proteinExistence type="predicted"/>
<keyword evidence="1" id="KW-1133">Transmembrane helix</keyword>
<dbReference type="STRING" id="290397.Adeh_2804"/>
<gene>
    <name evidence="2" type="ordered locus">Adeh_2804</name>
</gene>